<name>A0AAN6JYB8_9PEZI</name>
<feature type="region of interest" description="Disordered" evidence="1">
    <location>
        <begin position="164"/>
        <end position="187"/>
    </location>
</feature>
<dbReference type="Proteomes" id="UP001175353">
    <property type="component" value="Unassembled WGS sequence"/>
</dbReference>
<dbReference type="EMBL" id="JAUJLE010001126">
    <property type="protein sequence ID" value="KAK0949507.1"/>
    <property type="molecule type" value="Genomic_DNA"/>
</dbReference>
<sequence length="187" mass="21491">MAMTRDKVRSSREVTHSHAVDLCQVAAQLRVLSDNTEQSTQTQPGPPTPPLPTQQEQDLEDLQAEIEAYPALVKAGGRPPYPFHLLNEIFHHPEQYLEDPQYHDIILFWRGRVLHEEEKTPLCACHLLRWNRFRRLQRIIRQRSIQSEWTLISAADWDTGERSLSATARERGHGGSPNTLKESRSGL</sequence>
<evidence type="ECO:0000313" key="2">
    <source>
        <dbReference type="EMBL" id="KAK0949507.1"/>
    </source>
</evidence>
<evidence type="ECO:0000256" key="1">
    <source>
        <dbReference type="SAM" id="MobiDB-lite"/>
    </source>
</evidence>
<reference evidence="2" key="1">
    <citation type="submission" date="2023-06" db="EMBL/GenBank/DDBJ databases">
        <title>Black Yeasts Isolated from many extreme environments.</title>
        <authorList>
            <person name="Coleine C."/>
            <person name="Stajich J.E."/>
            <person name="Selbmann L."/>
        </authorList>
    </citation>
    <scope>NUCLEOTIDE SEQUENCE</scope>
    <source>
        <strain evidence="2">CCFEE 5200</strain>
    </source>
</reference>
<organism evidence="2 3">
    <name type="scientific">Friedmanniomyces endolithicus</name>
    <dbReference type="NCBI Taxonomy" id="329885"/>
    <lineage>
        <taxon>Eukaryota</taxon>
        <taxon>Fungi</taxon>
        <taxon>Dikarya</taxon>
        <taxon>Ascomycota</taxon>
        <taxon>Pezizomycotina</taxon>
        <taxon>Dothideomycetes</taxon>
        <taxon>Dothideomycetidae</taxon>
        <taxon>Mycosphaerellales</taxon>
        <taxon>Teratosphaeriaceae</taxon>
        <taxon>Friedmanniomyces</taxon>
    </lineage>
</organism>
<comment type="caution">
    <text evidence="2">The sequence shown here is derived from an EMBL/GenBank/DDBJ whole genome shotgun (WGS) entry which is preliminary data.</text>
</comment>
<dbReference type="AlphaFoldDB" id="A0AAN6JYB8"/>
<accession>A0AAN6JYB8</accession>
<evidence type="ECO:0000313" key="3">
    <source>
        <dbReference type="Proteomes" id="UP001175353"/>
    </source>
</evidence>
<keyword evidence="3" id="KW-1185">Reference proteome</keyword>
<proteinExistence type="predicted"/>
<feature type="region of interest" description="Disordered" evidence="1">
    <location>
        <begin position="31"/>
        <end position="57"/>
    </location>
</feature>
<gene>
    <name evidence="2" type="ORF">LTR91_026401</name>
</gene>
<protein>
    <submittedName>
        <fullName evidence="2">Uncharacterized protein</fullName>
    </submittedName>
</protein>
<feature type="non-terminal residue" evidence="2">
    <location>
        <position position="187"/>
    </location>
</feature>